<proteinExistence type="predicted"/>
<reference evidence="3" key="1">
    <citation type="submission" date="2023-07" db="EMBL/GenBank/DDBJ databases">
        <title>30 novel species of actinomycetes from the DSMZ collection.</title>
        <authorList>
            <person name="Nouioui I."/>
        </authorList>
    </citation>
    <scope>NUCLEOTIDE SEQUENCE [LARGE SCALE GENOMIC DNA]</scope>
    <source>
        <strain evidence="3">DSM 41886</strain>
    </source>
</reference>
<protein>
    <submittedName>
        <fullName evidence="2">Helix-turn-helix transcriptional regulator</fullName>
    </submittedName>
</protein>
<accession>A0ABU2S4V5</accession>
<organism evidence="2 3">
    <name type="scientific">Streptomyces johnsoniae</name>
    <dbReference type="NCBI Taxonomy" id="3075532"/>
    <lineage>
        <taxon>Bacteria</taxon>
        <taxon>Bacillati</taxon>
        <taxon>Actinomycetota</taxon>
        <taxon>Actinomycetes</taxon>
        <taxon>Kitasatosporales</taxon>
        <taxon>Streptomycetaceae</taxon>
        <taxon>Streptomyces</taxon>
    </lineage>
</organism>
<dbReference type="InterPro" id="IPR010982">
    <property type="entry name" value="Lambda_DNA-bd_dom_sf"/>
</dbReference>
<dbReference type="Pfam" id="PF13560">
    <property type="entry name" value="HTH_31"/>
    <property type="match status" value="1"/>
</dbReference>
<dbReference type="InterPro" id="IPR001387">
    <property type="entry name" value="Cro/C1-type_HTH"/>
</dbReference>
<name>A0ABU2S4V5_9ACTN</name>
<evidence type="ECO:0000313" key="2">
    <source>
        <dbReference type="EMBL" id="MDT0444006.1"/>
    </source>
</evidence>
<dbReference type="SUPFAM" id="SSF47413">
    <property type="entry name" value="lambda repressor-like DNA-binding domains"/>
    <property type="match status" value="1"/>
</dbReference>
<feature type="domain" description="DUF5753" evidence="1">
    <location>
        <begin position="91"/>
        <end position="268"/>
    </location>
</feature>
<dbReference type="EMBL" id="JAVREV010000007">
    <property type="protein sequence ID" value="MDT0444006.1"/>
    <property type="molecule type" value="Genomic_DNA"/>
</dbReference>
<dbReference type="InterPro" id="IPR043917">
    <property type="entry name" value="DUF5753"/>
</dbReference>
<dbReference type="CDD" id="cd00093">
    <property type="entry name" value="HTH_XRE"/>
    <property type="match status" value="1"/>
</dbReference>
<dbReference type="RefSeq" id="WP_311618292.1">
    <property type="nucleotide sequence ID" value="NZ_JAVREV010000007.1"/>
</dbReference>
<comment type="caution">
    <text evidence="2">The sequence shown here is derived from an EMBL/GenBank/DDBJ whole genome shotgun (WGS) entry which is preliminary data.</text>
</comment>
<sequence>MLFKPGELTPDRSVRHLYGADLRRHRMKADTSLAQLAGQVPCSKSQLARIETAESIVPPGLSEEFDRIFGTDGHFTRLYGLVRREVHPDQYRRYMSAESAAESIAHYAAHVVPGLLQTEAYARALLRCDPDTSAEKAEELVAARMSRQERLTPDGAPYIWAILDEAVVRRPIGGPQVMHDQLAALLPLTDTATTKIQVLPYSHGAHALLGGPLTLLKLPNGVEVAYEEGLETSRLFEDPRDVSRRQRIYDALRAYALSPKDTAALIEQAMEDYGPCDPPA</sequence>
<keyword evidence="3" id="KW-1185">Reference proteome</keyword>
<dbReference type="Pfam" id="PF19054">
    <property type="entry name" value="DUF5753"/>
    <property type="match status" value="1"/>
</dbReference>
<evidence type="ECO:0000313" key="3">
    <source>
        <dbReference type="Proteomes" id="UP001183615"/>
    </source>
</evidence>
<evidence type="ECO:0000259" key="1">
    <source>
        <dbReference type="Pfam" id="PF19054"/>
    </source>
</evidence>
<dbReference type="Proteomes" id="UP001183615">
    <property type="component" value="Unassembled WGS sequence"/>
</dbReference>
<gene>
    <name evidence="2" type="ORF">RM779_15590</name>
</gene>